<sequence length="97" mass="10285">MDPATAAMMVLLSCTPGEASICKPVEMEPAMYASLDLCMASLKDRLARSSNGEIIGRCRPVDATNTGSLPIGYTTVVVTRGRGADASTSSYIVQRQR</sequence>
<protein>
    <submittedName>
        <fullName evidence="1">Uncharacterized protein</fullName>
    </submittedName>
</protein>
<name>A0A7G6SZV7_9HYPH</name>
<dbReference type="RefSeq" id="WP_183458754.1">
    <property type="nucleotide sequence ID" value="NZ_CP050296.1"/>
</dbReference>
<dbReference type="AlphaFoldDB" id="A0A7G6SZV7"/>
<dbReference type="EMBL" id="CP050296">
    <property type="protein sequence ID" value="QND60039.1"/>
    <property type="molecule type" value="Genomic_DNA"/>
</dbReference>
<gene>
    <name evidence="1" type="ORF">HB778_28435</name>
</gene>
<proteinExistence type="predicted"/>
<organism evidence="1 2">
    <name type="scientific">Mesorhizobium huakuii</name>
    <dbReference type="NCBI Taxonomy" id="28104"/>
    <lineage>
        <taxon>Bacteria</taxon>
        <taxon>Pseudomonadati</taxon>
        <taxon>Pseudomonadota</taxon>
        <taxon>Alphaproteobacteria</taxon>
        <taxon>Hyphomicrobiales</taxon>
        <taxon>Phyllobacteriaceae</taxon>
        <taxon>Mesorhizobium</taxon>
    </lineage>
</organism>
<evidence type="ECO:0000313" key="1">
    <source>
        <dbReference type="EMBL" id="QND60039.1"/>
    </source>
</evidence>
<dbReference type="Proteomes" id="UP000515465">
    <property type="component" value="Chromosome"/>
</dbReference>
<reference evidence="2" key="1">
    <citation type="journal article" date="2020" name="Mol. Plant Microbe">
        <title>Rhizobial microsymbionts of the narrowly endemic Oxytropis species growing in Kamchatka are characterized by significant genetic diversity and possess a set of genes that are associated with T3SS and T6SS secretion systems and can affect the development of symbiosis.</title>
        <authorList>
            <person name="Safronova V."/>
            <person name="Guro P."/>
            <person name="Sazanova A."/>
            <person name="Kuznetsova I."/>
            <person name="Belimov A."/>
            <person name="Yakubov V."/>
            <person name="Chirak E."/>
            <person name="Afonin A."/>
            <person name="Gogolev Y."/>
            <person name="Andronov E."/>
            <person name="Tikhonovich I."/>
        </authorList>
    </citation>
    <scope>NUCLEOTIDE SEQUENCE [LARGE SCALE GENOMIC DNA]</scope>
    <source>
        <strain evidence="2">583</strain>
    </source>
</reference>
<accession>A0A7G6SZV7</accession>
<evidence type="ECO:0000313" key="2">
    <source>
        <dbReference type="Proteomes" id="UP000515465"/>
    </source>
</evidence>